<comment type="similarity">
    <text evidence="1 2">Belongs to the metallophosphoesterase superfamily. YfcE family.</text>
</comment>
<dbReference type="InterPro" id="IPR029052">
    <property type="entry name" value="Metallo-depent_PP-like"/>
</dbReference>
<organism evidence="4 5">
    <name type="scientific">Desulfuromonas versatilis</name>
    <dbReference type="NCBI Taxonomy" id="2802975"/>
    <lineage>
        <taxon>Bacteria</taxon>
        <taxon>Pseudomonadati</taxon>
        <taxon>Thermodesulfobacteriota</taxon>
        <taxon>Desulfuromonadia</taxon>
        <taxon>Desulfuromonadales</taxon>
        <taxon>Desulfuromonadaceae</taxon>
        <taxon>Desulfuromonas</taxon>
    </lineage>
</organism>
<comment type="cofactor">
    <cofactor evidence="2">
        <name>a divalent metal cation</name>
        <dbReference type="ChEBI" id="CHEBI:60240"/>
    </cofactor>
</comment>
<evidence type="ECO:0000256" key="1">
    <source>
        <dbReference type="ARBA" id="ARBA00008950"/>
    </source>
</evidence>
<gene>
    <name evidence="4" type="ORF">DESUT3_18680</name>
</gene>
<dbReference type="EMBL" id="AP024355">
    <property type="protein sequence ID" value="BCR04799.1"/>
    <property type="molecule type" value="Genomic_DNA"/>
</dbReference>
<proteinExistence type="inferred from homology"/>
<dbReference type="Pfam" id="PF12850">
    <property type="entry name" value="Metallophos_2"/>
    <property type="match status" value="1"/>
</dbReference>
<dbReference type="SUPFAM" id="SSF56300">
    <property type="entry name" value="Metallo-dependent phosphatases"/>
    <property type="match status" value="1"/>
</dbReference>
<dbReference type="PANTHER" id="PTHR11124">
    <property type="entry name" value="VACUOLAR SORTING PROTEIN VPS29"/>
    <property type="match status" value="1"/>
</dbReference>
<dbReference type="EC" id="3.1.4.-" evidence="2"/>
<name>A0ABN6DY00_9BACT</name>
<evidence type="ECO:0000256" key="2">
    <source>
        <dbReference type="RuleBase" id="RU362039"/>
    </source>
</evidence>
<reference evidence="4 5" key="1">
    <citation type="journal article" date="2016" name="C (Basel)">
        <title>Selective Growth of and Electricity Production by Marine Exoelectrogenic Bacteria in Self-Aggregated Hydrogel of Microbially Reduced Graphene Oxide.</title>
        <authorList>
            <person name="Yoshida N."/>
            <person name="Goto Y."/>
            <person name="Miyata Y."/>
        </authorList>
    </citation>
    <scope>NUCLEOTIDE SEQUENCE [LARGE SCALE GENOMIC DNA]</scope>
    <source>
        <strain evidence="4 5">NIT-T3</strain>
    </source>
</reference>
<accession>A0ABN6DY00</accession>
<dbReference type="RefSeq" id="WP_221252248.1">
    <property type="nucleotide sequence ID" value="NZ_AP024355.1"/>
</dbReference>
<keyword evidence="2" id="KW-0479">Metal-binding</keyword>
<keyword evidence="5" id="KW-1185">Reference proteome</keyword>
<evidence type="ECO:0000313" key="4">
    <source>
        <dbReference type="EMBL" id="BCR04799.1"/>
    </source>
</evidence>
<evidence type="ECO:0000313" key="5">
    <source>
        <dbReference type="Proteomes" id="UP001319827"/>
    </source>
</evidence>
<dbReference type="InterPro" id="IPR000979">
    <property type="entry name" value="Phosphodiesterase_MJ0936/Vps29"/>
</dbReference>
<dbReference type="InterPro" id="IPR024654">
    <property type="entry name" value="Calcineurin-like_PHP_lpxH"/>
</dbReference>
<protein>
    <recommendedName>
        <fullName evidence="2">Phosphoesterase</fullName>
        <ecNumber evidence="2">3.1.4.-</ecNumber>
    </recommendedName>
</protein>
<evidence type="ECO:0000259" key="3">
    <source>
        <dbReference type="Pfam" id="PF12850"/>
    </source>
</evidence>
<dbReference type="NCBIfam" id="TIGR00040">
    <property type="entry name" value="yfcE"/>
    <property type="match status" value="1"/>
</dbReference>
<sequence>MVKIGVFSDTHFSSYYRAHDLIRHWLEGWLGDCDMILHAGDMVDPAILDAFAGRSVHAVRGNMDPPVAGIPDRKIIQVEGFRIGLVHGWGSPQGIEERVIKAFEGEALDCLVYGHSHQPACHYRGRLLLFNPGSPTDRRWAPFHSLGILSVGQEIRGEIIHLDEE</sequence>
<dbReference type="Proteomes" id="UP001319827">
    <property type="component" value="Chromosome"/>
</dbReference>
<dbReference type="Gene3D" id="3.60.21.10">
    <property type="match status" value="1"/>
</dbReference>
<reference evidence="4 5" key="2">
    <citation type="journal article" date="2021" name="Int. J. Syst. Evol. Microbiol.">
        <title>Isolation and Polyphasic Characterization of Desulfuromonas versatilis sp. Nov., an Electrogenic Bacteria Capable of Versatile Metabolism Isolated from a Graphene Oxide-Reducing Enrichment Culture.</title>
        <authorList>
            <person name="Xie L."/>
            <person name="Yoshida N."/>
            <person name="Ishii S."/>
            <person name="Meng L."/>
        </authorList>
    </citation>
    <scope>NUCLEOTIDE SEQUENCE [LARGE SCALE GENOMIC DNA]</scope>
    <source>
        <strain evidence="4 5">NIT-T3</strain>
    </source>
</reference>
<feature type="domain" description="Calcineurin-like phosphoesterase" evidence="3">
    <location>
        <begin position="3"/>
        <end position="151"/>
    </location>
</feature>